<dbReference type="Ensembl" id="ENSSANT00000014471.1">
    <property type="protein sequence ID" value="ENSSANP00000013560.1"/>
    <property type="gene ID" value="ENSSANG00000007209.1"/>
</dbReference>
<organism evidence="1 2">
    <name type="scientific">Sinocyclocheilus anshuiensis</name>
    <dbReference type="NCBI Taxonomy" id="1608454"/>
    <lineage>
        <taxon>Eukaryota</taxon>
        <taxon>Metazoa</taxon>
        <taxon>Chordata</taxon>
        <taxon>Craniata</taxon>
        <taxon>Vertebrata</taxon>
        <taxon>Euteleostomi</taxon>
        <taxon>Actinopterygii</taxon>
        <taxon>Neopterygii</taxon>
        <taxon>Teleostei</taxon>
        <taxon>Ostariophysi</taxon>
        <taxon>Cypriniformes</taxon>
        <taxon>Cyprinidae</taxon>
        <taxon>Cyprininae</taxon>
        <taxon>Sinocyclocheilus</taxon>
    </lineage>
</organism>
<sequence length="89" mass="9965">HEQTPMVNGDSSSAVQFDSAEIAIVLEGGIVLRDISKMGDAFLFMFSLIYALHLDYPKELTHTFKFIQKVLLGLEDSKPRGPRLLSLKK</sequence>
<reference evidence="1" key="2">
    <citation type="submission" date="2025-09" db="UniProtKB">
        <authorList>
            <consortium name="Ensembl"/>
        </authorList>
    </citation>
    <scope>IDENTIFICATION</scope>
</reference>
<name>A0A671L0X2_9TELE</name>
<evidence type="ECO:0000313" key="2">
    <source>
        <dbReference type="Proteomes" id="UP000472260"/>
    </source>
</evidence>
<evidence type="ECO:0000313" key="1">
    <source>
        <dbReference type="Ensembl" id="ENSSANP00000013560.1"/>
    </source>
</evidence>
<dbReference type="PANTHER" id="PTHR31025:SF19">
    <property type="entry name" value="SI:CH73-42K18.1-RELATED"/>
    <property type="match status" value="1"/>
</dbReference>
<dbReference type="PANTHER" id="PTHR31025">
    <property type="entry name" value="SI:CH211-196P9.1-RELATED"/>
    <property type="match status" value="1"/>
</dbReference>
<proteinExistence type="predicted"/>
<keyword evidence="2" id="KW-1185">Reference proteome</keyword>
<accession>A0A671L0X2</accession>
<dbReference type="Proteomes" id="UP000472260">
    <property type="component" value="Unassembled WGS sequence"/>
</dbReference>
<protein>
    <submittedName>
        <fullName evidence="1">Uncharacterized protein</fullName>
    </submittedName>
</protein>
<dbReference type="AlphaFoldDB" id="A0A671L0X2"/>
<reference evidence="1" key="1">
    <citation type="submission" date="2025-08" db="UniProtKB">
        <authorList>
            <consortium name="Ensembl"/>
        </authorList>
    </citation>
    <scope>IDENTIFICATION</scope>
</reference>